<reference evidence="1 2" key="1">
    <citation type="submission" date="2019-03" db="EMBL/GenBank/DDBJ databases">
        <title>Rhodosporidium diobovatum UCD-FST 08-225 genome sequencing, assembly, and annotation.</title>
        <authorList>
            <person name="Fakankun I.U."/>
            <person name="Fristensky B."/>
            <person name="Levin D.B."/>
        </authorList>
    </citation>
    <scope>NUCLEOTIDE SEQUENCE [LARGE SCALE GENOMIC DNA]</scope>
    <source>
        <strain evidence="1 2">UCD-FST 08-225</strain>
    </source>
</reference>
<dbReference type="AlphaFoldDB" id="A0A5C5FUL0"/>
<name>A0A5C5FUL0_9BASI</name>
<sequence>MDDNIMIRPSTTGYSIGPHELRAPRAVLIAGSKVFADMLSLPHGPPKKPVDTNINVAEPFDELKPFLRVLNMSHDKGDPLKELEPKDWAVVARLADKYDSATARGCALGMCWKWKAQDTADENLAGFNTAANIHHADLSTLFLIRLLRQGRPLALASALHDREAQFSDWVDKLKVHALEQIIAPPSVTNCVDCAGEHGAHIAELTLYRALHQAMRDWASENAADPFVATADDASSEAGLCDVCDASFNERVAQFEERYRETAPKFPA</sequence>
<accession>A0A5C5FUL0</accession>
<dbReference type="Proteomes" id="UP000311382">
    <property type="component" value="Unassembled WGS sequence"/>
</dbReference>
<proteinExistence type="predicted"/>
<gene>
    <name evidence="1" type="ORF">DMC30DRAFT_417439</name>
</gene>
<evidence type="ECO:0000313" key="1">
    <source>
        <dbReference type="EMBL" id="TNY19956.1"/>
    </source>
</evidence>
<dbReference type="OrthoDB" id="3357985at2759"/>
<keyword evidence="2" id="KW-1185">Reference proteome</keyword>
<protein>
    <recommendedName>
        <fullName evidence="3">BTB domain-containing protein</fullName>
    </recommendedName>
</protein>
<organism evidence="1 2">
    <name type="scientific">Rhodotorula diobovata</name>
    <dbReference type="NCBI Taxonomy" id="5288"/>
    <lineage>
        <taxon>Eukaryota</taxon>
        <taxon>Fungi</taxon>
        <taxon>Dikarya</taxon>
        <taxon>Basidiomycota</taxon>
        <taxon>Pucciniomycotina</taxon>
        <taxon>Microbotryomycetes</taxon>
        <taxon>Sporidiobolales</taxon>
        <taxon>Sporidiobolaceae</taxon>
        <taxon>Rhodotorula</taxon>
    </lineage>
</organism>
<dbReference type="EMBL" id="SOZI01000080">
    <property type="protein sequence ID" value="TNY19956.1"/>
    <property type="molecule type" value="Genomic_DNA"/>
</dbReference>
<evidence type="ECO:0000313" key="2">
    <source>
        <dbReference type="Proteomes" id="UP000311382"/>
    </source>
</evidence>
<evidence type="ECO:0008006" key="3">
    <source>
        <dbReference type="Google" id="ProtNLM"/>
    </source>
</evidence>
<comment type="caution">
    <text evidence="1">The sequence shown here is derived from an EMBL/GenBank/DDBJ whole genome shotgun (WGS) entry which is preliminary data.</text>
</comment>